<feature type="compositionally biased region" description="Low complexity" evidence="4">
    <location>
        <begin position="387"/>
        <end position="399"/>
    </location>
</feature>
<name>A0A1D2A1L8_AUXPR</name>
<feature type="non-terminal residue" evidence="6">
    <location>
        <position position="1"/>
    </location>
</feature>
<evidence type="ECO:0000256" key="3">
    <source>
        <dbReference type="PROSITE-ProRule" id="PRU00176"/>
    </source>
</evidence>
<dbReference type="Pfam" id="PF00076">
    <property type="entry name" value="RRM_1"/>
    <property type="match status" value="2"/>
</dbReference>
<feature type="compositionally biased region" description="Gly residues" evidence="4">
    <location>
        <begin position="376"/>
        <end position="386"/>
    </location>
</feature>
<evidence type="ECO:0000313" key="6">
    <source>
        <dbReference type="EMBL" id="JAT73064.1"/>
    </source>
</evidence>
<reference evidence="6" key="1">
    <citation type="submission" date="2015-08" db="EMBL/GenBank/DDBJ databases">
        <authorList>
            <person name="Babu N.S."/>
            <person name="Beckwith C.J."/>
            <person name="Beseler K.G."/>
            <person name="Brison A."/>
            <person name="Carone J.V."/>
            <person name="Caskin T.P."/>
            <person name="Diamond M."/>
            <person name="Durham M.E."/>
            <person name="Foxe J.M."/>
            <person name="Go M."/>
            <person name="Henderson B.A."/>
            <person name="Jones I.B."/>
            <person name="McGettigan J.A."/>
            <person name="Micheletti S.J."/>
            <person name="Nasrallah M.E."/>
            <person name="Ortiz D."/>
            <person name="Piller C.R."/>
            <person name="Privatt S.R."/>
            <person name="Schneider S.L."/>
            <person name="Sharp S."/>
            <person name="Smith T.C."/>
            <person name="Stanton J.D."/>
            <person name="Ullery H.E."/>
            <person name="Wilson R.J."/>
            <person name="Serrano M.G."/>
            <person name="Buck G."/>
            <person name="Lee V."/>
            <person name="Wang Y."/>
            <person name="Carvalho R."/>
            <person name="Voegtly L."/>
            <person name="Shi R."/>
            <person name="Duckworth R."/>
            <person name="Johnson A."/>
            <person name="Loviza R."/>
            <person name="Walstead R."/>
            <person name="Shah Z."/>
            <person name="Kiflezghi M."/>
            <person name="Wade K."/>
            <person name="Ball S.L."/>
            <person name="Bradley K.W."/>
            <person name="Asai D.J."/>
            <person name="Bowman C.A."/>
            <person name="Russell D.A."/>
            <person name="Pope W.H."/>
            <person name="Jacobs-Sera D."/>
            <person name="Hendrix R.W."/>
            <person name="Hatfull G.F."/>
        </authorList>
    </citation>
    <scope>NUCLEOTIDE SEQUENCE</scope>
</reference>
<dbReference type="GO" id="GO:0003729">
    <property type="term" value="F:mRNA binding"/>
    <property type="evidence" value="ECO:0007669"/>
    <property type="project" value="TreeGrafter"/>
</dbReference>
<dbReference type="AlphaFoldDB" id="A0A1D2A1L8"/>
<dbReference type="PANTHER" id="PTHR48032">
    <property type="entry name" value="RNA-BINDING PROTEIN MUSASHI HOMOLOG RBP6"/>
    <property type="match status" value="1"/>
</dbReference>
<evidence type="ECO:0000256" key="1">
    <source>
        <dbReference type="ARBA" id="ARBA00022737"/>
    </source>
</evidence>
<dbReference type="InterPro" id="IPR012677">
    <property type="entry name" value="Nucleotide-bd_a/b_plait_sf"/>
</dbReference>
<proteinExistence type="predicted"/>
<dbReference type="GO" id="GO:0006417">
    <property type="term" value="P:regulation of translation"/>
    <property type="evidence" value="ECO:0007669"/>
    <property type="project" value="TreeGrafter"/>
</dbReference>
<evidence type="ECO:0000259" key="5">
    <source>
        <dbReference type="PROSITE" id="PS50102"/>
    </source>
</evidence>
<feature type="compositionally biased region" description="Basic and acidic residues" evidence="4">
    <location>
        <begin position="221"/>
        <end position="237"/>
    </location>
</feature>
<feature type="compositionally biased region" description="Gly residues" evidence="4">
    <location>
        <begin position="439"/>
        <end position="451"/>
    </location>
</feature>
<feature type="domain" description="RRM" evidence="5">
    <location>
        <begin position="66"/>
        <end position="128"/>
    </location>
</feature>
<dbReference type="PROSITE" id="PS50102">
    <property type="entry name" value="RRM"/>
    <property type="match status" value="2"/>
</dbReference>
<dbReference type="SUPFAM" id="SSF54928">
    <property type="entry name" value="RNA-binding domain, RBD"/>
    <property type="match status" value="2"/>
</dbReference>
<dbReference type="InterPro" id="IPR000504">
    <property type="entry name" value="RRM_dom"/>
</dbReference>
<gene>
    <name evidence="6" type="ORF">g.55387</name>
</gene>
<feature type="region of interest" description="Disordered" evidence="4">
    <location>
        <begin position="38"/>
        <end position="60"/>
    </location>
</feature>
<dbReference type="Gene3D" id="3.30.70.330">
    <property type="match status" value="2"/>
</dbReference>
<keyword evidence="1" id="KW-0677">Repeat</keyword>
<sequence>EISSPSQLSEAVSSAALCPAAHSASLHGVAMYGGSHADPMDTSRYAPSSGAGTRGTGQRENQFVPGKVFLGGMSNQTTSEGLREYAEQWGHVKDAYVMTGKGYAFVTFEDVASARSFLEKREHELDGKVAEAKAAVPKDQGGSKLTKKMFVGGIGDVSDEAFASYFSQFGNAVTCTVLRRPDGSSKNYGFVTFDDEMSVEKCLLGQHTLNGRQVQVRRAHPRDSGGGERGGEGRAGDQGRGPGGPPPGPLMFAGQAGPQSQGQMPMGMPDPSAMLAMAQMHPAAFMGMPGMGMYGMMPGMMGMFPGMGGGQGGMMPGAMMPGAMLPGQGGMMPGHPMMMGGFGPGPMMSTAGGTEAANPGGSGRGAGEASPAALNRGGGGAAGQGNDGPWSGGPSSSNWGGQGQPQGRRGEGGDRQPRQGGGREGRQDSRGPSGYGRANIGGGPSQRGGGNPSSQRFRPY</sequence>
<evidence type="ECO:0000256" key="4">
    <source>
        <dbReference type="SAM" id="MobiDB-lite"/>
    </source>
</evidence>
<accession>A0A1D2A1L8</accession>
<feature type="region of interest" description="Disordered" evidence="4">
    <location>
        <begin position="212"/>
        <end position="264"/>
    </location>
</feature>
<dbReference type="EMBL" id="GDKF01005558">
    <property type="protein sequence ID" value="JAT73064.1"/>
    <property type="molecule type" value="Transcribed_RNA"/>
</dbReference>
<feature type="domain" description="RRM" evidence="5">
    <location>
        <begin position="147"/>
        <end position="221"/>
    </location>
</feature>
<dbReference type="SMART" id="SM00360">
    <property type="entry name" value="RRM"/>
    <property type="match status" value="2"/>
</dbReference>
<protein>
    <recommendedName>
        <fullName evidence="5">RRM domain-containing protein</fullName>
    </recommendedName>
</protein>
<feature type="region of interest" description="Disordered" evidence="4">
    <location>
        <begin position="343"/>
        <end position="460"/>
    </location>
</feature>
<organism evidence="6">
    <name type="scientific">Auxenochlorella protothecoides</name>
    <name type="common">Green microalga</name>
    <name type="synonym">Chlorella protothecoides</name>
    <dbReference type="NCBI Taxonomy" id="3075"/>
    <lineage>
        <taxon>Eukaryota</taxon>
        <taxon>Viridiplantae</taxon>
        <taxon>Chlorophyta</taxon>
        <taxon>core chlorophytes</taxon>
        <taxon>Trebouxiophyceae</taxon>
        <taxon>Chlorellales</taxon>
        <taxon>Chlorellaceae</taxon>
        <taxon>Auxenochlorella</taxon>
    </lineage>
</organism>
<dbReference type="PANTHER" id="PTHR48032:SF6">
    <property type="entry name" value="RNA-BINDING (RRM_RBD_RNP MOTIFS) FAMILY PROTEIN"/>
    <property type="match status" value="1"/>
</dbReference>
<feature type="compositionally biased region" description="Basic and acidic residues" evidence="4">
    <location>
        <begin position="408"/>
        <end position="429"/>
    </location>
</feature>
<evidence type="ECO:0000256" key="2">
    <source>
        <dbReference type="ARBA" id="ARBA00022884"/>
    </source>
</evidence>
<dbReference type="InterPro" id="IPR035979">
    <property type="entry name" value="RBD_domain_sf"/>
</dbReference>
<keyword evidence="2 3" id="KW-0694">RNA-binding</keyword>